<dbReference type="InterPro" id="IPR027470">
    <property type="entry name" value="Cation_efflux_CTD"/>
</dbReference>
<dbReference type="InterPro" id="IPR050291">
    <property type="entry name" value="CDF_Transporter"/>
</dbReference>
<dbReference type="Proteomes" id="UP000183120">
    <property type="component" value="Unassembled WGS sequence"/>
</dbReference>
<dbReference type="GO" id="GO:0015093">
    <property type="term" value="F:ferrous iron transmembrane transporter activity"/>
    <property type="evidence" value="ECO:0007669"/>
    <property type="project" value="TreeGrafter"/>
</dbReference>
<dbReference type="EMBL" id="MNUY01000018">
    <property type="protein sequence ID" value="OIO15103.1"/>
    <property type="molecule type" value="Genomic_DNA"/>
</dbReference>
<feature type="transmembrane region" description="Helical" evidence="7">
    <location>
        <begin position="104"/>
        <end position="124"/>
    </location>
</feature>
<evidence type="ECO:0000256" key="1">
    <source>
        <dbReference type="ARBA" id="ARBA00004141"/>
    </source>
</evidence>
<protein>
    <submittedName>
        <fullName evidence="10">Uncharacterized protein</fullName>
    </submittedName>
</protein>
<evidence type="ECO:0000256" key="2">
    <source>
        <dbReference type="ARBA" id="ARBA00008114"/>
    </source>
</evidence>
<evidence type="ECO:0000259" key="9">
    <source>
        <dbReference type="Pfam" id="PF16916"/>
    </source>
</evidence>
<keyword evidence="5 7" id="KW-1133">Transmembrane helix</keyword>
<evidence type="ECO:0000256" key="3">
    <source>
        <dbReference type="ARBA" id="ARBA00022448"/>
    </source>
</evidence>
<keyword evidence="3" id="KW-0813">Transport</keyword>
<name>A0A1J4TYG6_9BACT</name>
<dbReference type="Gene3D" id="3.30.70.1350">
    <property type="entry name" value="Cation efflux protein, cytoplasmic domain"/>
    <property type="match status" value="1"/>
</dbReference>
<comment type="caution">
    <text evidence="10">The sequence shown here is derived from an EMBL/GenBank/DDBJ whole genome shotgun (WGS) entry which is preliminary data.</text>
</comment>
<accession>A0A1J4TYG6</accession>
<dbReference type="PANTHER" id="PTHR43840:SF15">
    <property type="entry name" value="MITOCHONDRIAL METAL TRANSPORTER 1-RELATED"/>
    <property type="match status" value="1"/>
</dbReference>
<dbReference type="Gene3D" id="1.20.1510.10">
    <property type="entry name" value="Cation efflux protein transmembrane domain"/>
    <property type="match status" value="1"/>
</dbReference>
<dbReference type="PANTHER" id="PTHR43840">
    <property type="entry name" value="MITOCHONDRIAL METAL TRANSPORTER 1-RELATED"/>
    <property type="match status" value="1"/>
</dbReference>
<keyword evidence="4 7" id="KW-0812">Transmembrane</keyword>
<dbReference type="InterPro" id="IPR027469">
    <property type="entry name" value="Cation_efflux_TMD_sf"/>
</dbReference>
<dbReference type="Pfam" id="PF16916">
    <property type="entry name" value="ZT_dimer"/>
    <property type="match status" value="1"/>
</dbReference>
<evidence type="ECO:0000313" key="10">
    <source>
        <dbReference type="EMBL" id="OIO15103.1"/>
    </source>
</evidence>
<dbReference type="NCBIfam" id="TIGR01297">
    <property type="entry name" value="CDF"/>
    <property type="match status" value="1"/>
</dbReference>
<dbReference type="STRING" id="1805209.AUJ73_01335"/>
<dbReference type="InterPro" id="IPR036837">
    <property type="entry name" value="Cation_efflux_CTD_sf"/>
</dbReference>
<keyword evidence="6 7" id="KW-0472">Membrane</keyword>
<dbReference type="SUPFAM" id="SSF160240">
    <property type="entry name" value="Cation efflux protein cytoplasmic domain-like"/>
    <property type="match status" value="1"/>
</dbReference>
<gene>
    <name evidence="10" type="ORF">AUJ73_01335</name>
</gene>
<feature type="transmembrane region" description="Helical" evidence="7">
    <location>
        <begin position="73"/>
        <end position="92"/>
    </location>
</feature>
<evidence type="ECO:0000256" key="5">
    <source>
        <dbReference type="ARBA" id="ARBA00022989"/>
    </source>
</evidence>
<feature type="domain" description="Cation efflux protein cytoplasmic" evidence="9">
    <location>
        <begin position="205"/>
        <end position="276"/>
    </location>
</feature>
<organism evidence="10 11">
    <name type="scientific">Candidatus Gottesmanbacteria bacterium CG1_02_37_22</name>
    <dbReference type="NCBI Taxonomy" id="1805209"/>
    <lineage>
        <taxon>Bacteria</taxon>
        <taxon>Candidatus Gottesmaniibacteriota</taxon>
    </lineage>
</organism>
<dbReference type="Pfam" id="PF01545">
    <property type="entry name" value="Cation_efflux"/>
    <property type="match status" value="1"/>
</dbReference>
<dbReference type="AlphaFoldDB" id="A0A1J4TYG6"/>
<evidence type="ECO:0000259" key="8">
    <source>
        <dbReference type="Pfam" id="PF01545"/>
    </source>
</evidence>
<dbReference type="GO" id="GO:0006882">
    <property type="term" value="P:intracellular zinc ion homeostasis"/>
    <property type="evidence" value="ECO:0007669"/>
    <property type="project" value="TreeGrafter"/>
</dbReference>
<dbReference type="FunFam" id="1.20.1510.10:FF:000006">
    <property type="entry name" value="Divalent cation efflux transporter"/>
    <property type="match status" value="1"/>
</dbReference>
<dbReference type="GO" id="GO:0015086">
    <property type="term" value="F:cadmium ion transmembrane transporter activity"/>
    <property type="evidence" value="ECO:0007669"/>
    <property type="project" value="TreeGrafter"/>
</dbReference>
<evidence type="ECO:0000256" key="4">
    <source>
        <dbReference type="ARBA" id="ARBA00022692"/>
    </source>
</evidence>
<dbReference type="InterPro" id="IPR002524">
    <property type="entry name" value="Cation_efflux"/>
</dbReference>
<dbReference type="SUPFAM" id="SSF161111">
    <property type="entry name" value="Cation efflux protein transmembrane domain-like"/>
    <property type="match status" value="1"/>
</dbReference>
<sequence>MKEKIALISILVNTVLAGGKLTAGFMSGSASVFAEGLHSGMDILSSAISYIGIKISKKPVDDEHPYGHYKFEVLAGLIITIILLLTGFFIISESINNLRNPSPVSIGYFALGVMLVSAMINEVMARLKIYTGKKENSISLLSDGFHCRVDVFASLAVFAGLFLTNYWIYADSLLALLIGLYIIKGSFSLGKEAVDSLLDISAGSETDEKIKSIANSQDIEISSLKTQKKGSVITANLEIELPSSLSVEKAADISNKLRESLMRAIGNLCYVAIQIKSHEVETGFYKPGLGQGVSWQKKGRFKKEIEEAEGRGPGGYCVCPKCGYKIEHKKGIPCSSVSCSNCKINLERK</sequence>
<dbReference type="GO" id="GO:0005886">
    <property type="term" value="C:plasma membrane"/>
    <property type="evidence" value="ECO:0007669"/>
    <property type="project" value="TreeGrafter"/>
</dbReference>
<dbReference type="GO" id="GO:0015341">
    <property type="term" value="F:zinc efflux antiporter activity"/>
    <property type="evidence" value="ECO:0007669"/>
    <property type="project" value="TreeGrafter"/>
</dbReference>
<comment type="subcellular location">
    <subcellularLocation>
        <location evidence="1">Membrane</location>
        <topology evidence="1">Multi-pass membrane protein</topology>
    </subcellularLocation>
</comment>
<dbReference type="InterPro" id="IPR058533">
    <property type="entry name" value="Cation_efflux_TM"/>
</dbReference>
<feature type="transmembrane region" description="Helical" evidence="7">
    <location>
        <begin position="33"/>
        <end position="53"/>
    </location>
</feature>
<evidence type="ECO:0000313" key="11">
    <source>
        <dbReference type="Proteomes" id="UP000183120"/>
    </source>
</evidence>
<evidence type="ECO:0000256" key="6">
    <source>
        <dbReference type="ARBA" id="ARBA00023136"/>
    </source>
</evidence>
<reference evidence="10 11" key="1">
    <citation type="journal article" date="2016" name="Environ. Microbiol.">
        <title>Genomic resolution of a cold subsurface aquifer community provides metabolic insights for novel microbes adapted to high CO concentrations.</title>
        <authorList>
            <person name="Probst A.J."/>
            <person name="Castelle C.J."/>
            <person name="Singh A."/>
            <person name="Brown C.T."/>
            <person name="Anantharaman K."/>
            <person name="Sharon I."/>
            <person name="Hug L.A."/>
            <person name="Burstein D."/>
            <person name="Emerson J.B."/>
            <person name="Thomas B.C."/>
            <person name="Banfield J.F."/>
        </authorList>
    </citation>
    <scope>NUCLEOTIDE SEQUENCE [LARGE SCALE GENOMIC DNA]</scope>
    <source>
        <strain evidence="10">CG1_02_37_22</strain>
    </source>
</reference>
<comment type="similarity">
    <text evidence="2">Belongs to the cation diffusion facilitator (CDF) transporter (TC 2.A.4) family.</text>
</comment>
<proteinExistence type="inferred from homology"/>
<evidence type="ECO:0000256" key="7">
    <source>
        <dbReference type="SAM" id="Phobius"/>
    </source>
</evidence>
<feature type="domain" description="Cation efflux protein transmembrane" evidence="8">
    <location>
        <begin position="7"/>
        <end position="198"/>
    </location>
</feature>